<name>A0AAV2ZK73_9STRA</name>
<comment type="similarity">
    <text evidence="2">Belongs to the EFG1 family.</text>
</comment>
<dbReference type="PANTHER" id="PTHR33911">
    <property type="entry name" value="RRNA-PROCESSING PROTEIN EFG1"/>
    <property type="match status" value="1"/>
</dbReference>
<keyword evidence="6 8" id="KW-0175">Coiled coil</keyword>
<evidence type="ECO:0000313" key="10">
    <source>
        <dbReference type="EMBL" id="DBA04962.1"/>
    </source>
</evidence>
<reference evidence="10" key="2">
    <citation type="journal article" date="2023" name="Microbiol Resour">
        <title>Decontamination and Annotation of the Draft Genome Sequence of the Oomycete Lagenidium giganteum ARSEF 373.</title>
        <authorList>
            <person name="Morgan W.R."/>
            <person name="Tartar A."/>
        </authorList>
    </citation>
    <scope>NUCLEOTIDE SEQUENCE</scope>
    <source>
        <strain evidence="10">ARSEF 373</strain>
    </source>
</reference>
<organism evidence="10 11">
    <name type="scientific">Lagenidium giganteum</name>
    <dbReference type="NCBI Taxonomy" id="4803"/>
    <lineage>
        <taxon>Eukaryota</taxon>
        <taxon>Sar</taxon>
        <taxon>Stramenopiles</taxon>
        <taxon>Oomycota</taxon>
        <taxon>Peronosporomycetes</taxon>
        <taxon>Pythiales</taxon>
        <taxon>Pythiaceae</taxon>
    </lineage>
</organism>
<keyword evidence="11" id="KW-1185">Reference proteome</keyword>
<evidence type="ECO:0000256" key="9">
    <source>
        <dbReference type="SAM" id="MobiDB-lite"/>
    </source>
</evidence>
<dbReference type="Proteomes" id="UP001146120">
    <property type="component" value="Unassembled WGS sequence"/>
</dbReference>
<keyword evidence="5" id="KW-0698">rRNA processing</keyword>
<gene>
    <name evidence="10" type="ORF">N0F65_006964</name>
</gene>
<proteinExistence type="inferred from homology"/>
<keyword evidence="7" id="KW-0539">Nucleus</keyword>
<dbReference type="GO" id="GO:0030688">
    <property type="term" value="C:preribosome, small subunit precursor"/>
    <property type="evidence" value="ECO:0007669"/>
    <property type="project" value="TreeGrafter"/>
</dbReference>
<evidence type="ECO:0000256" key="1">
    <source>
        <dbReference type="ARBA" id="ARBA00004604"/>
    </source>
</evidence>
<evidence type="ECO:0000256" key="3">
    <source>
        <dbReference type="ARBA" id="ARBA00018689"/>
    </source>
</evidence>
<sequence length="255" mass="30060">MAPTAGTRLRYKHAQSKKHVKTKKLPSLKNRIRGLERFLKRGVSVCAAPAAWRSNKLVIMKQHKEKEEIEQQKKNVEKYKKPRFFERVKVMRKLRQAQSHLETETDKKKRKQLQEEYEKCRQDLMYIFYYPKADPYISLFPSKELDEETKQRREELRKAAIARFEEESPTEAFHQFCFADKKTEGESSQPSAASLILKRPSKEMEKKMKNKKPRHKKDDGEVKKAPQPALVDLDDDDVATAEVAQTEDEKDDFFL</sequence>
<evidence type="ECO:0000256" key="7">
    <source>
        <dbReference type="ARBA" id="ARBA00023242"/>
    </source>
</evidence>
<dbReference type="Pfam" id="PF10153">
    <property type="entry name" value="Efg1"/>
    <property type="match status" value="1"/>
</dbReference>
<evidence type="ECO:0000256" key="6">
    <source>
        <dbReference type="ARBA" id="ARBA00023054"/>
    </source>
</evidence>
<feature type="coiled-coil region" evidence="8">
    <location>
        <begin position="59"/>
        <end position="123"/>
    </location>
</feature>
<reference evidence="10" key="1">
    <citation type="submission" date="2022-11" db="EMBL/GenBank/DDBJ databases">
        <authorList>
            <person name="Morgan W.R."/>
            <person name="Tartar A."/>
        </authorList>
    </citation>
    <scope>NUCLEOTIDE SEQUENCE</scope>
    <source>
        <strain evidence="10">ARSEF 373</strain>
    </source>
</reference>
<evidence type="ECO:0000256" key="4">
    <source>
        <dbReference type="ARBA" id="ARBA00019827"/>
    </source>
</evidence>
<dbReference type="AlphaFoldDB" id="A0AAV2ZK73"/>
<dbReference type="EMBL" id="DAKRPA010000004">
    <property type="protein sequence ID" value="DBA04962.1"/>
    <property type="molecule type" value="Genomic_DNA"/>
</dbReference>
<feature type="region of interest" description="Disordered" evidence="9">
    <location>
        <begin position="181"/>
        <end position="237"/>
    </location>
</feature>
<accession>A0AAV2ZK73</accession>
<evidence type="ECO:0000313" key="11">
    <source>
        <dbReference type="Proteomes" id="UP001146120"/>
    </source>
</evidence>
<evidence type="ECO:0000256" key="8">
    <source>
        <dbReference type="SAM" id="Coils"/>
    </source>
</evidence>
<evidence type="ECO:0000256" key="5">
    <source>
        <dbReference type="ARBA" id="ARBA00022552"/>
    </source>
</evidence>
<comment type="subcellular location">
    <subcellularLocation>
        <location evidence="1">Nucleus</location>
        <location evidence="1">Nucleolus</location>
    </subcellularLocation>
</comment>
<dbReference type="PANTHER" id="PTHR33911:SF1">
    <property type="entry name" value="RRNA-PROCESSING PROTEIN EFG1"/>
    <property type="match status" value="1"/>
</dbReference>
<protein>
    <recommendedName>
        <fullName evidence="3">rRNA-processing protein EFG1</fullName>
    </recommendedName>
    <alternativeName>
        <fullName evidence="4">rRNA-processing protein efg1</fullName>
    </alternativeName>
</protein>
<dbReference type="InterPro" id="IPR019310">
    <property type="entry name" value="Efg1"/>
</dbReference>
<dbReference type="GO" id="GO:0000462">
    <property type="term" value="P:maturation of SSU-rRNA from tricistronic rRNA transcript (SSU-rRNA, 5.8S rRNA, LSU-rRNA)"/>
    <property type="evidence" value="ECO:0007669"/>
    <property type="project" value="TreeGrafter"/>
</dbReference>
<dbReference type="InterPro" id="IPR050786">
    <property type="entry name" value="EFG1_rRNA-proc"/>
</dbReference>
<evidence type="ECO:0000256" key="2">
    <source>
        <dbReference type="ARBA" id="ARBA00006916"/>
    </source>
</evidence>
<dbReference type="GO" id="GO:0005730">
    <property type="term" value="C:nucleolus"/>
    <property type="evidence" value="ECO:0007669"/>
    <property type="project" value="UniProtKB-SubCell"/>
</dbReference>
<comment type="caution">
    <text evidence="10">The sequence shown here is derived from an EMBL/GenBank/DDBJ whole genome shotgun (WGS) entry which is preliminary data.</text>
</comment>